<sequence length="115" mass="12673">MIFENCMPPAITQSRFDPSHLVGGTHAIGAKVIWDQLDSVKPFKSTISDTNTRLSNVEVNGERDAAYIKLSRKAFAGSERPAIKSAHDFFMFCGFIQGTTQIGDKWTPRTASPNP</sequence>
<dbReference type="OrthoDB" id="2540579at2759"/>
<reference evidence="2" key="1">
    <citation type="submission" date="2016-09" db="EMBL/GenBank/DDBJ databases">
        <authorList>
            <person name="Jeantristanb JTB J.-T."/>
            <person name="Ricardo R."/>
        </authorList>
    </citation>
    <scope>NUCLEOTIDE SEQUENCE [LARGE SCALE GENOMIC DNA]</scope>
</reference>
<keyword evidence="2" id="KW-1185">Reference proteome</keyword>
<evidence type="ECO:0000313" key="1">
    <source>
        <dbReference type="EMBL" id="SCV73043.1"/>
    </source>
</evidence>
<evidence type="ECO:0000313" key="2">
    <source>
        <dbReference type="Proteomes" id="UP000198372"/>
    </source>
</evidence>
<organism evidence="1 2">
    <name type="scientific">Microbotryum intermedium</name>
    <dbReference type="NCBI Taxonomy" id="269621"/>
    <lineage>
        <taxon>Eukaryota</taxon>
        <taxon>Fungi</taxon>
        <taxon>Dikarya</taxon>
        <taxon>Basidiomycota</taxon>
        <taxon>Pucciniomycotina</taxon>
        <taxon>Microbotryomycetes</taxon>
        <taxon>Microbotryales</taxon>
        <taxon>Microbotryaceae</taxon>
        <taxon>Microbotryum</taxon>
    </lineage>
</organism>
<dbReference type="EMBL" id="FMSP01000017">
    <property type="protein sequence ID" value="SCV73043.1"/>
    <property type="molecule type" value="Genomic_DNA"/>
</dbReference>
<gene>
    <name evidence="1" type="ORF">BQ2448_6968</name>
</gene>
<name>A0A238FLZ2_9BASI</name>
<proteinExistence type="predicted"/>
<protein>
    <submittedName>
        <fullName evidence="1">BQ2448_6968 protein</fullName>
    </submittedName>
</protein>
<accession>A0A238FLZ2</accession>
<dbReference type="Proteomes" id="UP000198372">
    <property type="component" value="Unassembled WGS sequence"/>
</dbReference>
<dbReference type="AlphaFoldDB" id="A0A238FLZ2"/>